<dbReference type="EMBL" id="DAAONX010000024">
    <property type="protein sequence ID" value="HAD3886015.1"/>
    <property type="molecule type" value="Genomic_DNA"/>
</dbReference>
<dbReference type="Proteomes" id="UP000839915">
    <property type="component" value="Unassembled WGS sequence"/>
</dbReference>
<evidence type="ECO:0000313" key="9">
    <source>
        <dbReference type="EMBL" id="ECF1543899.1"/>
    </source>
</evidence>
<evidence type="ECO:0000313" key="3">
    <source>
        <dbReference type="EMBL" id="EBU9274262.1"/>
    </source>
</evidence>
<evidence type="ECO:0000313" key="7">
    <source>
        <dbReference type="EMBL" id="EBZ6922601.1"/>
    </source>
</evidence>
<reference evidence="16" key="5">
    <citation type="submission" date="2019-01" db="EMBL/GenBank/DDBJ databases">
        <authorList>
            <consortium name="NCBI Pathogen Detection Project"/>
        </authorList>
    </citation>
    <scope>NUCLEOTIDE SEQUENCE</scope>
    <source>
        <strain evidence="16">S148T</strain>
        <strain evidence="15">Salmonella enterica</strain>
    </source>
</reference>
<dbReference type="Proteomes" id="UP000839581">
    <property type="component" value="Unassembled WGS sequence"/>
</dbReference>
<dbReference type="EMBL" id="AAKVET010000023">
    <property type="protein sequence ID" value="ECW0642197.1"/>
    <property type="molecule type" value="Genomic_DNA"/>
</dbReference>
<evidence type="ECO:0000313" key="12">
    <source>
        <dbReference type="EMBL" id="ECW0642197.1"/>
    </source>
</evidence>
<dbReference type="Proteomes" id="UP000839905">
    <property type="component" value="Unassembled WGS sequence"/>
</dbReference>
<dbReference type="Proteomes" id="UP000885385">
    <property type="component" value="Unassembled WGS sequence"/>
</dbReference>
<evidence type="ECO:0000313" key="22">
    <source>
        <dbReference type="Proteomes" id="UP000338496"/>
    </source>
</evidence>
<dbReference type="EMBL" id="AAIKGB010000010">
    <property type="protein sequence ID" value="ECF1543899.1"/>
    <property type="molecule type" value="Genomic_DNA"/>
</dbReference>
<dbReference type="EMBL" id="CP011428">
    <property type="protein sequence ID" value="AKH07392.1"/>
    <property type="molecule type" value="Genomic_DNA"/>
</dbReference>
<feature type="domain" description="DUF4427" evidence="1">
    <location>
        <begin position="284"/>
        <end position="415"/>
    </location>
</feature>
<dbReference type="RefSeq" id="WP_000794388.1">
    <property type="nucleotide sequence ID" value="NZ_AP023291.1"/>
</dbReference>
<evidence type="ECO:0000313" key="14">
    <source>
        <dbReference type="EMBL" id="EDI6664205.1"/>
    </source>
</evidence>
<dbReference type="Proteomes" id="UP000839914">
    <property type="component" value="Unassembled WGS sequence"/>
</dbReference>
<dbReference type="EMBL" id="AAMLUT010000001">
    <property type="protein sequence ID" value="EDI6664205.1"/>
    <property type="molecule type" value="Genomic_DNA"/>
</dbReference>
<dbReference type="InterPro" id="IPR025216">
    <property type="entry name" value="DUF4427"/>
</dbReference>
<accession>A0A0D6FUA1</accession>
<dbReference type="Proteomes" id="UP000054461">
    <property type="component" value="Unassembled WGS sequence"/>
</dbReference>
<evidence type="ECO:0000313" key="18">
    <source>
        <dbReference type="EMBL" id="MIT48749.1"/>
    </source>
</evidence>
<dbReference type="Proteomes" id="UP000338496">
    <property type="component" value="Unassembled WGS sequence"/>
</dbReference>
<evidence type="ECO:0000313" key="5">
    <source>
        <dbReference type="EMBL" id="EBW5462585.1"/>
    </source>
</evidence>
<evidence type="ECO:0000313" key="19">
    <source>
        <dbReference type="EMBL" id="MLP86985.1"/>
    </source>
</evidence>
<dbReference type="Proteomes" id="UP000839617">
    <property type="component" value="Unassembled WGS sequence"/>
</dbReference>
<dbReference type="KEGG" id="seni:CY43_09120"/>
<dbReference type="Proteomes" id="UP000034636">
    <property type="component" value="Chromosome"/>
</dbReference>
<dbReference type="Proteomes" id="UP000885258">
    <property type="component" value="Unassembled WGS sequence"/>
</dbReference>
<dbReference type="EMBL" id="AAHNIA010000027">
    <property type="protein sequence ID" value="EBY1703181.1"/>
    <property type="molecule type" value="Genomic_DNA"/>
</dbReference>
<evidence type="ECO:0000313" key="15">
    <source>
        <dbReference type="EMBL" id="HAB0972569.1"/>
    </source>
</evidence>
<accession>A0A0F7J6Y4</accession>
<accession>A0A0M2J1B9</accession>
<name>A0A0D6FUA1_SALTM</name>
<evidence type="ECO:0000313" key="13">
    <source>
        <dbReference type="EMBL" id="ECY5341280.1"/>
    </source>
</evidence>
<dbReference type="OMA" id="EHNNARC"/>
<protein>
    <submittedName>
        <fullName evidence="2 14">Cytoplasmic protein</fullName>
    </submittedName>
    <submittedName>
        <fullName evidence="16">DUF4427 domain-containing protein</fullName>
    </submittedName>
</protein>
<evidence type="ECO:0000313" key="8">
    <source>
        <dbReference type="EMBL" id="ECE0293844.1"/>
    </source>
</evidence>
<dbReference type="EMBL" id="AAHRYM010000023">
    <property type="protein sequence ID" value="EBZ6922601.1"/>
    <property type="molecule type" value="Genomic_DNA"/>
</dbReference>
<dbReference type="EMBL" id="AAHDPU010000022">
    <property type="protein sequence ID" value="EBU9274262.1"/>
    <property type="molecule type" value="Genomic_DNA"/>
</dbReference>
<dbReference type="Proteomes" id="UP000839909">
    <property type="component" value="Unassembled WGS sequence"/>
</dbReference>
<dbReference type="EMBL" id="JYVU01000008">
    <property type="protein sequence ID" value="KTZ14836.1"/>
    <property type="molecule type" value="Genomic_DNA"/>
</dbReference>
<evidence type="ECO:0000313" key="2">
    <source>
        <dbReference type="EMBL" id="AKH07392.1"/>
    </source>
</evidence>
<evidence type="ECO:0000313" key="16">
    <source>
        <dbReference type="EMBL" id="HAD3886015.1"/>
    </source>
</evidence>
<dbReference type="Pfam" id="PF14468">
    <property type="entry name" value="DUF4427"/>
    <property type="match status" value="1"/>
</dbReference>
<accession>A0A3Y5URI5</accession>
<evidence type="ECO:0000313" key="10">
    <source>
        <dbReference type="EMBL" id="ECU8354747.1"/>
    </source>
</evidence>
<dbReference type="EMBL" id="AAHIDF010000005">
    <property type="protein sequence ID" value="EBW3627647.1"/>
    <property type="molecule type" value="Genomic_DNA"/>
</dbReference>
<dbReference type="Proteomes" id="UP000839908">
    <property type="component" value="Unassembled WGS sequence"/>
</dbReference>
<sequence length="421" mass="48814">MKNNIRFDLSDYLIHFFRDVNLETGSHIYLPEHCGFNNQHHACFIDAKYLLRLSLRSHKIFSSWSYRNGQRTVYGDSPVVCFTDMPIAAYLETGVRRLERNEKIGLYAIVLPKEQMFNYGARPVIYGLDQHNNARCSQGRNGERILDETALPLIEQYRYVTYVPGKIDWTHEREWRWPYRGDINNFLNHIKEYGIPENIESTPGFDFRSSEISGAGIIVPFAEDIPTVAHDILTLIDRGVIGRNTFKFIIAVESLQSWTQLSEPGALLSCINDNTFEFESFFDLSASKVKNYADSINDYVSELYSKKDFLNDSYAMEFGNAWVWIHDNQSQVVRALLQAGMIKVNKEGRYLLDVNLASVDWPLRRKEAFASHVAGWLKHRFDIEAGRYSVRGKDDYDAIPSYETPLKDQHPFYNHTVNVDW</sequence>
<dbReference type="EMBL" id="RVDJ01000018">
    <property type="protein sequence ID" value="MLP86985.1"/>
    <property type="molecule type" value="Genomic_DNA"/>
</dbReference>
<reference evidence="16" key="3">
    <citation type="journal article" date="2018" name="Genome Biol.">
        <title>SKESA: strategic k-mer extension for scrupulous assemblies.</title>
        <authorList>
            <person name="Souvorov A."/>
            <person name="Agarwala R."/>
            <person name="Lipman D.J."/>
        </authorList>
    </citation>
    <scope>NUCLEOTIDE SEQUENCE</scope>
    <source>
        <strain evidence="16">S148T</strain>
        <strain evidence="15">Salmonella enterica</strain>
    </source>
</reference>
<evidence type="ECO:0000313" key="17">
    <source>
        <dbReference type="EMBL" id="KTZ14836.1"/>
    </source>
</evidence>
<dbReference type="PATRIC" id="fig|59201.158.peg.1895"/>
<reference evidence="2 20" key="2">
    <citation type="journal article" date="2015" name="Genome Announc.">
        <title>Complete Genome Sequencing of a Multidrug-Resistant and Human-Invasive Salmonella enterica Serovar Typhimurium Strain of the Emerging Sequence Type 213 Genotype.</title>
        <authorList>
            <person name="Calva E."/>
            <person name="Silva C."/>
            <person name="Zaidi M.B."/>
            <person name="Sanchez-Flores A."/>
            <person name="Estrada K."/>
            <person name="Silva G.G."/>
            <person name="Soto-Jimenez L.M."/>
            <person name="Wiesner M."/>
            <person name="Fernandez-Mora M."/>
            <person name="Edwards R.A."/>
            <person name="Vinuesa P."/>
        </authorList>
    </citation>
    <scope>NUCLEOTIDE SEQUENCE [LARGE SCALE GENOMIC DNA]</scope>
    <source>
        <strain evidence="2 20">YU39</strain>
    </source>
</reference>
<dbReference type="Proteomes" id="UP000839911">
    <property type="component" value="Unassembled WGS sequence"/>
</dbReference>
<dbReference type="EMBL" id="DAAFPQ010000017">
    <property type="protein sequence ID" value="HAB0972569.1"/>
    <property type="molecule type" value="Genomic_DNA"/>
</dbReference>
<reference evidence="17 21" key="1">
    <citation type="submission" date="2014-09" db="EMBL/GenBank/DDBJ databases">
        <title>Salmonella Genotype and Phenotype Association.</title>
        <authorList>
            <person name="Chen Y."/>
            <person name="Folster J."/>
            <person name="Ayers S."/>
            <person name="Kabera C."/>
            <person name="Li C."/>
            <person name="Mukherjee S."/>
            <person name="Lam C."/>
            <person name="Zhao S."/>
            <person name="McDermott P."/>
        </authorList>
    </citation>
    <scope>NUCLEOTIDE SEQUENCE [LARGE SCALE GENOMIC DNA]</scope>
    <source>
        <strain evidence="17 21">CVM N32045</strain>
    </source>
</reference>
<dbReference type="Proteomes" id="UP000839595">
    <property type="component" value="Unassembled WGS sequence"/>
</dbReference>
<dbReference type="EMBL" id="RSUA01000011">
    <property type="protein sequence ID" value="MIT48749.1"/>
    <property type="molecule type" value="Genomic_DNA"/>
</dbReference>
<dbReference type="EMBL" id="AAKRET010000014">
    <property type="protein sequence ID" value="ECU8354747.1"/>
    <property type="molecule type" value="Genomic_DNA"/>
</dbReference>
<proteinExistence type="predicted"/>
<gene>
    <name evidence="11" type="ORF">AAB27_12090</name>
    <name evidence="18" type="ORF">AU613_07605</name>
    <name evidence="13" type="ORF">AVC05_08470</name>
    <name evidence="10" type="ORF">B1P38_14325</name>
    <name evidence="8" type="ORF">CE70_01275</name>
    <name evidence="14" type="ORF">CFF59_02825</name>
    <name evidence="17" type="ORF">DD95_03865</name>
    <name evidence="3" type="ORF">DMO92_19775</name>
    <name evidence="4" type="ORF">DPF41_05975</name>
    <name evidence="5" type="ORF">DPS76_09020</name>
    <name evidence="19" type="ORF">DRM14_16935</name>
    <name evidence="6" type="ORF">DU071_14770</name>
    <name evidence="9" type="ORF">E0935_11675</name>
    <name evidence="7" type="ORF">EER35_16720</name>
    <name evidence="12" type="ORF">F3R12_20615</name>
    <name evidence="16" type="ORF">G1Q83_21595</name>
    <name evidence="15" type="ORF">GB466_18660</name>
    <name evidence="2" type="ORF">SE14_01873</name>
</gene>
<evidence type="ECO:0000313" key="21">
    <source>
        <dbReference type="Proteomes" id="UP000054461"/>
    </source>
</evidence>
<dbReference type="Proteomes" id="UP000839616">
    <property type="component" value="Unassembled WGS sequence"/>
</dbReference>
<dbReference type="EMBL" id="AAIGQE010000001">
    <property type="protein sequence ID" value="ECE0293844.1"/>
    <property type="molecule type" value="Genomic_DNA"/>
</dbReference>
<dbReference type="EMBL" id="AAHIPE010000008">
    <property type="protein sequence ID" value="EBW5462585.1"/>
    <property type="molecule type" value="Genomic_DNA"/>
</dbReference>
<evidence type="ECO:0000313" key="11">
    <source>
        <dbReference type="EMBL" id="ECV8761632.1"/>
    </source>
</evidence>
<dbReference type="AlphaFoldDB" id="A0A0D6FUA1"/>
<reference evidence="9" key="6">
    <citation type="submission" date="2019-03" db="EMBL/GenBank/DDBJ databases">
        <authorList>
            <person name="Ashton P.M."/>
            <person name="Dallman T."/>
            <person name="Nair S."/>
            <person name="De Pinna E."/>
            <person name="Peters T."/>
            <person name="Grant K."/>
        </authorList>
    </citation>
    <scope>NUCLEOTIDE SEQUENCE [LARGE SCALE GENOMIC DNA]</scope>
    <source>
        <strain evidence="4">231108</strain>
        <strain evidence="9">265852</strain>
        <strain evidence="18">29290</strain>
        <strain evidence="6">356083</strain>
        <strain evidence="5">422529</strain>
        <strain evidence="19">425567</strain>
        <strain evidence="13">43916</strain>
        <strain evidence="3">488670</strain>
        <strain evidence="7">632340</strain>
        <strain evidence="11">86846</strain>
    </source>
</reference>
<organism evidence="16">
    <name type="scientific">Salmonella typhimurium</name>
    <dbReference type="NCBI Taxonomy" id="90371"/>
    <lineage>
        <taxon>Bacteria</taxon>
        <taxon>Pseudomonadati</taxon>
        <taxon>Pseudomonadota</taxon>
        <taxon>Gammaproteobacteria</taxon>
        <taxon>Enterobacterales</taxon>
        <taxon>Enterobacteriaceae</taxon>
        <taxon>Salmonella</taxon>
    </lineage>
</organism>
<evidence type="ECO:0000313" key="4">
    <source>
        <dbReference type="EMBL" id="EBW3627647.1"/>
    </source>
</evidence>
<dbReference type="Proteomes" id="UP000839907">
    <property type="component" value="Unassembled WGS sequence"/>
</dbReference>
<reference evidence="12" key="7">
    <citation type="submission" date="2019-09" db="EMBL/GenBank/DDBJ databases">
        <authorList>
            <consortium name="GenomeTrakr network: Whole genome sequencing for foodborne pathogen traceback"/>
        </authorList>
    </citation>
    <scope>NUCLEOTIDE SEQUENCE [LARGE SCALE GENOMIC DNA]</scope>
    <source>
        <strain evidence="12">AUSMDU00020735</strain>
        <strain evidence="8 22">VA_WGS-00080</strain>
    </source>
</reference>
<dbReference type="eggNOG" id="ENOG502Z9KC">
    <property type="taxonomic scope" value="Bacteria"/>
</dbReference>
<reference evidence="14" key="4">
    <citation type="submission" date="2018-07" db="EMBL/GenBank/DDBJ databases">
        <authorList>
            <consortium name="PulseNet: The National Subtyping Network for Foodborne Disease Surveillance"/>
            <person name="Tarr C.L."/>
            <person name="Trees E."/>
            <person name="Katz L.S."/>
            <person name="Carleton-Romer H.A."/>
            <person name="Stroika S."/>
            <person name="Kucerova Z."/>
            <person name="Roache K.F."/>
            <person name="Sabol A.L."/>
            <person name="Besser J."/>
            <person name="Gerner-Smidt P."/>
        </authorList>
    </citation>
    <scope>NUCLEOTIDE SEQUENCE [LARGE SCALE GENOMIC DNA]</scope>
    <source>
        <strain evidence="10">PNUSAS008736</strain>
        <strain evidence="14">PNUSAS016739</strain>
    </source>
</reference>
<dbReference type="EMBL" id="AAKUOT010000022">
    <property type="protein sequence ID" value="ECV8761632.1"/>
    <property type="molecule type" value="Genomic_DNA"/>
</dbReference>
<evidence type="ECO:0000259" key="1">
    <source>
        <dbReference type="Pfam" id="PF14468"/>
    </source>
</evidence>
<dbReference type="EMBL" id="AALDNI010000015">
    <property type="protein sequence ID" value="ECY5341280.1"/>
    <property type="molecule type" value="Genomic_DNA"/>
</dbReference>
<evidence type="ECO:0000313" key="6">
    <source>
        <dbReference type="EMBL" id="EBY1703181.1"/>
    </source>
</evidence>
<evidence type="ECO:0000313" key="20">
    <source>
        <dbReference type="Proteomes" id="UP000034636"/>
    </source>
</evidence>